<evidence type="ECO:0000313" key="6">
    <source>
        <dbReference type="Proteomes" id="UP000698222"/>
    </source>
</evidence>
<dbReference type="RefSeq" id="WP_209886911.1">
    <property type="nucleotide sequence ID" value="NZ_BAAAJV010000011.1"/>
</dbReference>
<reference evidence="5 6" key="1">
    <citation type="submission" date="2021-03" db="EMBL/GenBank/DDBJ databases">
        <title>Sequencing the genomes of 1000 actinobacteria strains.</title>
        <authorList>
            <person name="Klenk H.-P."/>
        </authorList>
    </citation>
    <scope>NUCLEOTIDE SEQUENCE [LARGE SCALE GENOMIC DNA]</scope>
    <source>
        <strain evidence="5 6">DSM 14564</strain>
    </source>
</reference>
<dbReference type="SUPFAM" id="SSF47413">
    <property type="entry name" value="lambda repressor-like DNA-binding domains"/>
    <property type="match status" value="1"/>
</dbReference>
<protein>
    <submittedName>
        <fullName evidence="5">DNA-binding LacI/PurR family transcriptional regulator</fullName>
    </submittedName>
</protein>
<dbReference type="PROSITE" id="PS50932">
    <property type="entry name" value="HTH_LACI_2"/>
    <property type="match status" value="1"/>
</dbReference>
<dbReference type="EMBL" id="JAGIOC010000001">
    <property type="protein sequence ID" value="MBP2407564.1"/>
    <property type="molecule type" value="Genomic_DNA"/>
</dbReference>
<sequence>MTRPPARPTLKDVASAANVSISTVSYALNDQSQVRLAADTRARVRRIAKDLGYTPNGIARSLRARSSRTAGVVISKPLTNPRYAAIVQGIGTALTELGFRMSVLPDVTGESFLADCRSGVLDGLVFVGHDDVELPSSLAAAAADGSSPLVTIDCGAPEADATYSSVDFAYERGAEGMIRRLAEQGITTILHLRPEVPSRAERQRQAAMMRVLGEVDGITLRVISTGLRDEDLRQVERSPEAIEPYLRTKTARLASALESVESAPERTAVLCSWGADVEAALSVARTRAPGVTIASLAAGVPRVELWDELVYSSLPLVDAGHRAAHLLAAVLSHDPIYEHVLLEPVLTPPAAPRR</sequence>
<evidence type="ECO:0000256" key="3">
    <source>
        <dbReference type="ARBA" id="ARBA00023163"/>
    </source>
</evidence>
<evidence type="ECO:0000256" key="2">
    <source>
        <dbReference type="ARBA" id="ARBA00023125"/>
    </source>
</evidence>
<dbReference type="PANTHER" id="PTHR30146:SF109">
    <property type="entry name" value="HTH-TYPE TRANSCRIPTIONAL REGULATOR GALS"/>
    <property type="match status" value="1"/>
</dbReference>
<evidence type="ECO:0000259" key="4">
    <source>
        <dbReference type="PROSITE" id="PS50932"/>
    </source>
</evidence>
<dbReference type="GO" id="GO:0003677">
    <property type="term" value="F:DNA binding"/>
    <property type="evidence" value="ECO:0007669"/>
    <property type="project" value="UniProtKB-KW"/>
</dbReference>
<evidence type="ECO:0000313" key="5">
    <source>
        <dbReference type="EMBL" id="MBP2407564.1"/>
    </source>
</evidence>
<dbReference type="Proteomes" id="UP000698222">
    <property type="component" value="Unassembled WGS sequence"/>
</dbReference>
<dbReference type="PROSITE" id="PS00356">
    <property type="entry name" value="HTH_LACI_1"/>
    <property type="match status" value="1"/>
</dbReference>
<dbReference type="CDD" id="cd01392">
    <property type="entry name" value="HTH_LacI"/>
    <property type="match status" value="1"/>
</dbReference>
<dbReference type="InterPro" id="IPR028082">
    <property type="entry name" value="Peripla_BP_I"/>
</dbReference>
<keyword evidence="1" id="KW-0805">Transcription regulation</keyword>
<dbReference type="PANTHER" id="PTHR30146">
    <property type="entry name" value="LACI-RELATED TRANSCRIPTIONAL REPRESSOR"/>
    <property type="match status" value="1"/>
</dbReference>
<dbReference type="Gene3D" id="3.40.50.2300">
    <property type="match status" value="1"/>
</dbReference>
<dbReference type="InterPro" id="IPR010982">
    <property type="entry name" value="Lambda_DNA-bd_dom_sf"/>
</dbReference>
<gene>
    <name evidence="5" type="ORF">JOF44_000467</name>
</gene>
<accession>A0ABS4YFK4</accession>
<dbReference type="SUPFAM" id="SSF53822">
    <property type="entry name" value="Periplasmic binding protein-like I"/>
    <property type="match status" value="1"/>
</dbReference>
<evidence type="ECO:0000256" key="1">
    <source>
        <dbReference type="ARBA" id="ARBA00023015"/>
    </source>
</evidence>
<name>A0ABS4YFK4_9MICO</name>
<feature type="domain" description="HTH lacI-type" evidence="4">
    <location>
        <begin position="8"/>
        <end position="64"/>
    </location>
</feature>
<keyword evidence="2 5" id="KW-0238">DNA-binding</keyword>
<keyword evidence="6" id="KW-1185">Reference proteome</keyword>
<keyword evidence="3" id="KW-0804">Transcription</keyword>
<dbReference type="InterPro" id="IPR000843">
    <property type="entry name" value="HTH_LacI"/>
</dbReference>
<dbReference type="SMART" id="SM00354">
    <property type="entry name" value="HTH_LACI"/>
    <property type="match status" value="1"/>
</dbReference>
<proteinExistence type="predicted"/>
<dbReference type="Gene3D" id="1.10.260.40">
    <property type="entry name" value="lambda repressor-like DNA-binding domains"/>
    <property type="match status" value="1"/>
</dbReference>
<organism evidence="5 6">
    <name type="scientific">Brachybacterium fresconis</name>
    <dbReference type="NCBI Taxonomy" id="173363"/>
    <lineage>
        <taxon>Bacteria</taxon>
        <taxon>Bacillati</taxon>
        <taxon>Actinomycetota</taxon>
        <taxon>Actinomycetes</taxon>
        <taxon>Micrococcales</taxon>
        <taxon>Dermabacteraceae</taxon>
        <taxon>Brachybacterium</taxon>
    </lineage>
</organism>
<comment type="caution">
    <text evidence="5">The sequence shown here is derived from an EMBL/GenBank/DDBJ whole genome shotgun (WGS) entry which is preliminary data.</text>
</comment>
<dbReference type="Pfam" id="PF00356">
    <property type="entry name" value="LacI"/>
    <property type="match status" value="1"/>
</dbReference>